<organism evidence="1 2">
    <name type="scientific">Desmophyllum pertusum</name>
    <dbReference type="NCBI Taxonomy" id="174260"/>
    <lineage>
        <taxon>Eukaryota</taxon>
        <taxon>Metazoa</taxon>
        <taxon>Cnidaria</taxon>
        <taxon>Anthozoa</taxon>
        <taxon>Hexacorallia</taxon>
        <taxon>Scleractinia</taxon>
        <taxon>Caryophylliina</taxon>
        <taxon>Caryophylliidae</taxon>
        <taxon>Desmophyllum</taxon>
    </lineage>
</organism>
<keyword evidence="2" id="KW-1185">Reference proteome</keyword>
<proteinExistence type="predicted"/>
<evidence type="ECO:0000313" key="2">
    <source>
        <dbReference type="Proteomes" id="UP001163046"/>
    </source>
</evidence>
<dbReference type="EMBL" id="MU827790">
    <property type="protein sequence ID" value="KAJ7331114.1"/>
    <property type="molecule type" value="Genomic_DNA"/>
</dbReference>
<comment type="caution">
    <text evidence="1">The sequence shown here is derived from an EMBL/GenBank/DDBJ whole genome shotgun (WGS) entry which is preliminary data.</text>
</comment>
<sequence length="141" mass="15458">MDFLRAQQCELRLENKVYVLTFPGGQVSCRMTQGNLACRRVAICETVVILSRSEVIVTAEFVEGEATDGAGVLEATAHFQELDLYERSVGQLNSEQEDFKSLLIEFSNVFSAGPGDIGRTSLVTHQISTSDITAEPQAIWG</sequence>
<accession>A0A9W9YBB5</accession>
<evidence type="ECO:0000313" key="1">
    <source>
        <dbReference type="EMBL" id="KAJ7331114.1"/>
    </source>
</evidence>
<name>A0A9W9YBB5_9CNID</name>
<protein>
    <submittedName>
        <fullName evidence="1">Uncharacterized protein</fullName>
    </submittedName>
</protein>
<dbReference type="AlphaFoldDB" id="A0A9W9YBB5"/>
<gene>
    <name evidence="1" type="ORF">OS493_020816</name>
</gene>
<dbReference type="Proteomes" id="UP001163046">
    <property type="component" value="Unassembled WGS sequence"/>
</dbReference>
<dbReference type="OrthoDB" id="6156608at2759"/>
<reference evidence="1" key="1">
    <citation type="submission" date="2023-01" db="EMBL/GenBank/DDBJ databases">
        <title>Genome assembly of the deep-sea coral Lophelia pertusa.</title>
        <authorList>
            <person name="Herrera S."/>
            <person name="Cordes E."/>
        </authorList>
    </citation>
    <scope>NUCLEOTIDE SEQUENCE</scope>
    <source>
        <strain evidence="1">USNM1676648</strain>
        <tissue evidence="1">Polyp</tissue>
    </source>
</reference>